<protein>
    <submittedName>
        <fullName evidence="1">Uncharacterized protein</fullName>
    </submittedName>
</protein>
<name>A0AAD8GRL2_9APIA</name>
<evidence type="ECO:0000313" key="2">
    <source>
        <dbReference type="Proteomes" id="UP001237642"/>
    </source>
</evidence>
<reference evidence="1" key="1">
    <citation type="submission" date="2023-02" db="EMBL/GenBank/DDBJ databases">
        <title>Genome of toxic invasive species Heracleum sosnowskyi carries increased number of genes despite the absence of recent whole-genome duplications.</title>
        <authorList>
            <person name="Schelkunov M."/>
            <person name="Shtratnikova V."/>
            <person name="Makarenko M."/>
            <person name="Klepikova A."/>
            <person name="Omelchenko D."/>
            <person name="Novikova G."/>
            <person name="Obukhova E."/>
            <person name="Bogdanov V."/>
            <person name="Penin A."/>
            <person name="Logacheva M."/>
        </authorList>
    </citation>
    <scope>NUCLEOTIDE SEQUENCE</scope>
    <source>
        <strain evidence="1">Hsosn_3</strain>
        <tissue evidence="1">Leaf</tissue>
    </source>
</reference>
<evidence type="ECO:0000313" key="1">
    <source>
        <dbReference type="EMBL" id="KAK1353288.1"/>
    </source>
</evidence>
<accession>A0AAD8GRL2</accession>
<dbReference type="Proteomes" id="UP001237642">
    <property type="component" value="Unassembled WGS sequence"/>
</dbReference>
<reference evidence="1" key="2">
    <citation type="submission" date="2023-05" db="EMBL/GenBank/DDBJ databases">
        <authorList>
            <person name="Schelkunov M.I."/>
        </authorList>
    </citation>
    <scope>NUCLEOTIDE SEQUENCE</scope>
    <source>
        <strain evidence="1">Hsosn_3</strain>
        <tissue evidence="1">Leaf</tissue>
    </source>
</reference>
<proteinExistence type="predicted"/>
<gene>
    <name evidence="1" type="ORF">POM88_052423</name>
</gene>
<sequence length="140" mass="15201">MKSQCSGNQEKLTAIDLSALLNLMSPERSHGVFGDVNLEGRSNGAVMNARRSSSGKSSDSCGINVYINNNVQGVCNSILVGSQVNMGDPGVWLSLKPMKPATKPTILFYSLHHLHSVINPTRFTYTNTFDDDLVIKIGFL</sequence>
<dbReference type="EMBL" id="JAUIZM010000013">
    <property type="protein sequence ID" value="KAK1353288.1"/>
    <property type="molecule type" value="Genomic_DNA"/>
</dbReference>
<dbReference type="AlphaFoldDB" id="A0AAD8GRL2"/>
<comment type="caution">
    <text evidence="1">The sequence shown here is derived from an EMBL/GenBank/DDBJ whole genome shotgun (WGS) entry which is preliminary data.</text>
</comment>
<organism evidence="1 2">
    <name type="scientific">Heracleum sosnowskyi</name>
    <dbReference type="NCBI Taxonomy" id="360622"/>
    <lineage>
        <taxon>Eukaryota</taxon>
        <taxon>Viridiplantae</taxon>
        <taxon>Streptophyta</taxon>
        <taxon>Embryophyta</taxon>
        <taxon>Tracheophyta</taxon>
        <taxon>Spermatophyta</taxon>
        <taxon>Magnoliopsida</taxon>
        <taxon>eudicotyledons</taxon>
        <taxon>Gunneridae</taxon>
        <taxon>Pentapetalae</taxon>
        <taxon>asterids</taxon>
        <taxon>campanulids</taxon>
        <taxon>Apiales</taxon>
        <taxon>Apiaceae</taxon>
        <taxon>Apioideae</taxon>
        <taxon>apioid superclade</taxon>
        <taxon>Tordylieae</taxon>
        <taxon>Tordyliinae</taxon>
        <taxon>Heracleum</taxon>
    </lineage>
</organism>
<keyword evidence="2" id="KW-1185">Reference proteome</keyword>